<feature type="region of interest" description="Disordered" evidence="1">
    <location>
        <begin position="741"/>
        <end position="766"/>
    </location>
</feature>
<accession>M1VIL6</accession>
<dbReference type="AlphaFoldDB" id="M1VIL6"/>
<dbReference type="KEGG" id="cme:CYME_CMT513C"/>
<proteinExistence type="predicted"/>
<dbReference type="EMBL" id="AP006502">
    <property type="protein sequence ID" value="BAM83437.1"/>
    <property type="molecule type" value="Genomic_DNA"/>
</dbReference>
<dbReference type="Gramene" id="CMT513CT">
    <property type="protein sequence ID" value="CMT513CT"/>
    <property type="gene ID" value="CMT513C"/>
</dbReference>
<keyword evidence="3" id="KW-1185">Reference proteome</keyword>
<protein>
    <submittedName>
        <fullName evidence="2">Uncharacterized protein</fullName>
    </submittedName>
</protein>
<evidence type="ECO:0000313" key="3">
    <source>
        <dbReference type="Proteomes" id="UP000007014"/>
    </source>
</evidence>
<reference evidence="2 3" key="1">
    <citation type="journal article" date="2004" name="Nature">
        <title>Genome sequence of the ultrasmall unicellular red alga Cyanidioschyzon merolae 10D.</title>
        <authorList>
            <person name="Matsuzaki M."/>
            <person name="Misumi O."/>
            <person name="Shin-i T."/>
            <person name="Maruyama S."/>
            <person name="Takahara M."/>
            <person name="Miyagishima S."/>
            <person name="Mori T."/>
            <person name="Nishida K."/>
            <person name="Yagisawa F."/>
            <person name="Nishida K."/>
            <person name="Yoshida Y."/>
            <person name="Nishimura Y."/>
            <person name="Nakao S."/>
            <person name="Kobayashi T."/>
            <person name="Momoyama Y."/>
            <person name="Higashiyama T."/>
            <person name="Minoda A."/>
            <person name="Sano M."/>
            <person name="Nomoto H."/>
            <person name="Oishi K."/>
            <person name="Hayashi H."/>
            <person name="Ohta F."/>
            <person name="Nishizaka S."/>
            <person name="Haga S."/>
            <person name="Miura S."/>
            <person name="Morishita T."/>
            <person name="Kabeya Y."/>
            <person name="Terasawa K."/>
            <person name="Suzuki Y."/>
            <person name="Ishii Y."/>
            <person name="Asakawa S."/>
            <person name="Takano H."/>
            <person name="Ohta N."/>
            <person name="Kuroiwa H."/>
            <person name="Tanaka K."/>
            <person name="Shimizu N."/>
            <person name="Sugano S."/>
            <person name="Sato N."/>
            <person name="Nozaki H."/>
            <person name="Ogasawara N."/>
            <person name="Kohara Y."/>
            <person name="Kuroiwa T."/>
        </authorList>
    </citation>
    <scope>NUCLEOTIDE SEQUENCE [LARGE SCALE GENOMIC DNA]</scope>
    <source>
        <strain evidence="2 3">10D</strain>
    </source>
</reference>
<evidence type="ECO:0000313" key="2">
    <source>
        <dbReference type="EMBL" id="BAM83437.1"/>
    </source>
</evidence>
<dbReference type="HOGENOM" id="CLU_364629_0_0_1"/>
<gene>
    <name evidence="2" type="ORF">CYME_CMT513C</name>
</gene>
<dbReference type="RefSeq" id="XP_005539473.1">
    <property type="nucleotide sequence ID" value="XM_005539416.1"/>
</dbReference>
<sequence length="766" mass="85861">MTTARHEHGLGPPRRPATWTEVNPVSKRLRRPVQKSVEDTGSVLAALQRYEEQLSSHYVTLRAEAVDKLSVLFRSLARRGTRIGSVPYSWLRLFERLTILATEPTRTHLRKQAGELVLNMLQCSGSDLDLSPVLPNVVLRLASAAALPDLCCRLESFQLLCRILNTAPSRLRPTLVELLCEQTTFVALVQAWIHLNGGSPDFVQDEEATTRTCVAMQHRSHLQQAESLESSLDALELLISLAHRFGERYTGCRIETTPELPVLLDEFAYMEQRHESSGYLVAKGDASMDEDPDRDVIETKPFRTCALRLEQLSPVAPLVLLFVDQESMNSSTVQAASTAQLLQNFYSEAFRILVSFVLEDRTCDGRLYDLLCRCVDGSQRLRQHAPSAYDAANPGPSRFSHWAHNIWKHHLEPHWRSKPRDSQADRAFARLSVILADVLCCPAMILPELVSAAVEAGAASHLLHMSCHPTLTETAWRTHWRQRCGSAMESLTNGSWVPASSDWSIFERFADYECLLATIKFAYRCILGAHAADNGKREQRLAAECLRQVRLVLCKQNTLMISHDHCKSLMTALAPFIAVPSRNVLVLTELAPVLRQQLEALLERLLVLSAGSVPVRLERALARCQMHRKALETGCWRSVHALSNSMTLETRFLLLIALMRNVSQPEVRRDPIDCIEGVDACRVTDALAPTLREVYTHLRRTWTALSCAGPWLVLAWAKLIRHQVARNRVQESLVRFMEREGAPTSSVAREKDASSNHGAVSSAAGR</sequence>
<dbReference type="OrthoDB" id="10511473at2759"/>
<evidence type="ECO:0000256" key="1">
    <source>
        <dbReference type="SAM" id="MobiDB-lite"/>
    </source>
</evidence>
<dbReference type="GeneID" id="16997751"/>
<name>M1VIL6_CYAM1</name>
<dbReference type="Proteomes" id="UP000007014">
    <property type="component" value="Chromosome 20"/>
</dbReference>
<organism evidence="2 3">
    <name type="scientific">Cyanidioschyzon merolae (strain NIES-3377 / 10D)</name>
    <name type="common">Unicellular red alga</name>
    <dbReference type="NCBI Taxonomy" id="280699"/>
    <lineage>
        <taxon>Eukaryota</taxon>
        <taxon>Rhodophyta</taxon>
        <taxon>Bangiophyceae</taxon>
        <taxon>Cyanidiales</taxon>
        <taxon>Cyanidiaceae</taxon>
        <taxon>Cyanidioschyzon</taxon>
    </lineage>
</organism>
<reference evidence="2 3" key="2">
    <citation type="journal article" date="2007" name="BMC Biol.">
        <title>A 100%-complete sequence reveals unusually simple genomic features in the hot-spring red alga Cyanidioschyzon merolae.</title>
        <authorList>
            <person name="Nozaki H."/>
            <person name="Takano H."/>
            <person name="Misumi O."/>
            <person name="Terasawa K."/>
            <person name="Matsuzaki M."/>
            <person name="Maruyama S."/>
            <person name="Nishida K."/>
            <person name="Yagisawa F."/>
            <person name="Yoshida Y."/>
            <person name="Fujiwara T."/>
            <person name="Takio S."/>
            <person name="Tamura K."/>
            <person name="Chung S.J."/>
            <person name="Nakamura S."/>
            <person name="Kuroiwa H."/>
            <person name="Tanaka K."/>
            <person name="Sato N."/>
            <person name="Kuroiwa T."/>
        </authorList>
    </citation>
    <scope>NUCLEOTIDE SEQUENCE [LARGE SCALE GENOMIC DNA]</scope>
    <source>
        <strain evidence="2 3">10D</strain>
    </source>
</reference>